<feature type="region of interest" description="Disordered" evidence="1">
    <location>
        <begin position="321"/>
        <end position="348"/>
    </location>
</feature>
<evidence type="ECO:0000313" key="2">
    <source>
        <dbReference type="EMBL" id="ALM13463.1"/>
    </source>
</evidence>
<evidence type="ECO:0000313" key="3">
    <source>
        <dbReference type="Proteomes" id="UP000069135"/>
    </source>
</evidence>
<name>A0A0S1SHI8_9BACT</name>
<organism evidence="2 3">
    <name type="scientific">Candidatus Peribacter riflensis</name>
    <dbReference type="NCBI Taxonomy" id="1735162"/>
    <lineage>
        <taxon>Bacteria</taxon>
        <taxon>Candidatus Peregrinibacteriota</taxon>
        <taxon>Candidatus Peribacteria</taxon>
        <taxon>Candidatus Peribacterales</taxon>
        <taxon>Candidatus Peribacteraceae</taxon>
        <taxon>Candidatus Peribacter</taxon>
    </lineage>
</organism>
<protein>
    <submittedName>
        <fullName evidence="2">Uncharacterized protein</fullName>
    </submittedName>
</protein>
<accession>A0A0S1SMV6</accession>
<dbReference type="EMBL" id="CP013065">
    <property type="protein sequence ID" value="ALM13463.1"/>
    <property type="molecule type" value="Genomic_DNA"/>
</dbReference>
<feature type="compositionally biased region" description="Basic and acidic residues" evidence="1">
    <location>
        <begin position="336"/>
        <end position="348"/>
    </location>
</feature>
<sequence length="1865" mass="207177">MFLPLFSHRDTESLRHGRSRPPWLREARLVFRQGPQSPEAPREQPQTVLERLTDEHVNEEDLEKTVAELPEESDVYRAVVAEGQKLDTKQRQIVGVNMKRLSERIEQRAKTQTDQVKVLAKVERMRTALSAPPEARPVVSAPAPESVPSPETGEEVSTGSSPAEPEKSLWTRGWEQAGKYWDQTPPAVKAVSVGLGVAAFAYGGYRLVKWLWGGTKEVVEKTKEGAHWLRNTLLVGGGLVVAGALGYLGFKIWERRMKEFVGDIKDAAKEKVLAAKQMAEEQLARVESAIQKGAGLAEEKLEELQEEKRKLAEKIAECDRALEERRTQPTAQSKSGEAETRTQKATELTREAAEVAGEALLAKGIMALYPPSAKYGAIIPTQVNDFIGHNKQRKVKDFFECVHVDESTQGVRDIAIDRNRVRVLNEDFDRREAAAFYVIEVCWKAREELHRLRPDLTEEQIGELTVDEYVDAFARGAESLAMVVETVAVTGVENLKDALKPEALFIRSGAVRHELTSQIDAYRKKPGVLTERFKDIDPMHVVEVAVREGETSVHGFLEKMAQEKSTQAGQEGDPVRELLADVCNTIEGETPSFILPFFHKLFPDRDWSGSEAENRQHVSEILLDRMSLAQAVRLFLYQRMVQKGNPTGLLLIQVEIFRYVGKNDTSVDGYRDTTMLDRIGRLALAEGADEWQKSFVDVPPEVFDKAKRAISFLTVAGAKAALGAAAATARETAGVLHTIYGEHPWIAYPLTGVAAYAAKMYSHLSTRPYRVLRRLGDASGRTQARNIFMRTLDNTILHPWRASPSAVRDANAVIKKMDEIINGLVEQPATAEMGNRLCDQFVRTMRPLDSRRAWEQLVDFLQAEKAKLPVGDPAIVQLDELISRASRVATESSLRKAVRLGARPLMNVGLVDRTAAAGNTLLTGATYPARRLHAHWMNSWRSASPFARAAYVGGVGLQGLALYADYQEIGEIEKQRDAADKHVRGVIDQLHQDLDRNPHFTRLAYGRYQHKVTGVEVSLQGVNKVIDSNVGRVFDDREMAQKLRTANTAAGLAATILMGAKAFTGPAGLVVVGVEVAIRTGINAWEQSKMREFLADAPPWLLCILGSQAATGEGEYDWLERGSSWMLSDFFPSSKDSAADGSKDKPEIRKRMLYSIFVRELMQNAPEVFAESVGGMWSPDVLDRFYREDFAQFVLPMFSAQLFAAARAEDIPLQAAQSGDIGVNALGLTATNVTLMDIREAMRRASVCYLQHVREKRYLEYRSFLGTIAETDERHAGLVRLVNAMGGVQVFGRRLNEIPPELLAQNNGKTRAELSLQALLGQLNQTSGGTRAEKVRQNERLFVVSPSSVSGLSAAIDFGNRDQLFGLVDDPAMQLKLKQLTAQTLGEEEADKRRRWNDWSLSRLTHQASAVDQLDALFYAAPFHAANMIAEKLGEPPVHQNTSILDLVGRSRDAASYDAARTSITEGLDRLSAKTASGAALRRSPSYDELYGANGPVVFTRGAGHPDRRLARLIKYPKAGASGFETNRLQAVLLERQDLGGNHTGVLATYIFGDLDSGKVSVLQRGAGTFRLSSMPDVGLIDGLDRPLTLQEFLARPGAETLLQEAKKALMERRQKAEEEKRQRAQQAEQAQQTASDTWQKEAPKRAETIAAQTQLRTAALAQIHTGMVGYVPGEYQVDDQHHQMRRAPGLFRGRFGDADVEISDIQTASAMSSSAPEIEPTPFRFQVLQGGKSQNFTVTLDTLRAEPSSDFTREDQQLTRDVLVTPMNLAGHPRARDPAFVESVRHEELGRILRMAQYRGGNGWTGREYLSHLHQELWPSYRDAENKSIFLNTLLNNLMTEGVVTGGVFSSPYRRILANMKHQW</sequence>
<evidence type="ECO:0000256" key="1">
    <source>
        <dbReference type="SAM" id="MobiDB-lite"/>
    </source>
</evidence>
<dbReference type="STRING" id="1735162.PeribacterB2_0794"/>
<reference evidence="3" key="1">
    <citation type="submission" date="2015-10" db="EMBL/GenBank/DDBJ databases">
        <title>Analysis of five complete genome sequences for members of the class Peribacteria in the recently recognized Peregrinibacteria bacterial phylum.</title>
        <authorList>
            <person name="Anantharaman K."/>
            <person name="Brown C.T."/>
            <person name="Burstein D."/>
            <person name="Castelle C.J."/>
            <person name="Probst A.J."/>
            <person name="Thomas B.C."/>
            <person name="Williams K.H."/>
            <person name="Banfield J.F."/>
        </authorList>
    </citation>
    <scope>NUCLEOTIDE SEQUENCE [LARGE SCALE GENOMIC DNA]</scope>
</reference>
<feature type="compositionally biased region" description="Basic and acidic residues" evidence="1">
    <location>
        <begin position="1610"/>
        <end position="1623"/>
    </location>
</feature>
<dbReference type="Proteomes" id="UP000069135">
    <property type="component" value="Chromosome"/>
</dbReference>
<reference evidence="2 3" key="2">
    <citation type="journal article" date="2016" name="PeerJ">
        <title>Analysis of five complete genome sequences for members of the class Peribacteria in the recently recognized Peregrinibacteria bacterial phylum.</title>
        <authorList>
            <person name="Anantharaman K."/>
            <person name="Brown C.T."/>
            <person name="Burstein D."/>
            <person name="Castelle C.J."/>
            <person name="Probst A.J."/>
            <person name="Thomas B.C."/>
            <person name="Williams K.H."/>
            <person name="Banfield J.F."/>
        </authorList>
    </citation>
    <scope>NUCLEOTIDE SEQUENCE [LARGE SCALE GENOMIC DNA]</scope>
    <source>
        <strain evidence="2">RIFOXYD1_FULL_PER-ii_59_16</strain>
    </source>
</reference>
<feature type="region of interest" description="Disordered" evidence="1">
    <location>
        <begin position="1610"/>
        <end position="1647"/>
    </location>
</feature>
<dbReference type="PATRIC" id="fig|1735161.3.peg.773"/>
<proteinExistence type="predicted"/>
<gene>
    <name evidence="2" type="ORF">PeribacterD1_0793</name>
</gene>
<feature type="compositionally biased region" description="Low complexity" evidence="1">
    <location>
        <begin position="130"/>
        <end position="151"/>
    </location>
</feature>
<accession>A0A0S1ST19</accession>
<accession>A0A0S1SQ55</accession>
<feature type="region of interest" description="Disordered" evidence="1">
    <location>
        <begin position="129"/>
        <end position="167"/>
    </location>
</feature>
<dbReference type="KEGG" id="prf:PeribacterA2_0792"/>
<accession>A0A0S1SHI8</accession>
<accession>A0A0S1SNY5</accession>